<sequence>MSAAPSPHPSKIPVSVDRKVPKKAQDEYWKSAPERATYVSFGDQGLTATIGAYGSLLRICCPILSSGEPSPDNVNLDGRNSNDSDPENENPDKQNSGDHSLDGVFRSKIMCLESSGQEAYYVWGRAYILADSADDPNCGFGLRLDNNIQPELSTVDFVDNRWPIIKYKTKQGFSITVQAWCQDGMVLQQMLIDRGTDGPDAVKLSLNMSFAMQDLNYMHRRDNIDIREDRPADLQAENYILLKGQHKRNSRQSQIGVLVGLFKDNQSHPLRTSENSEPRTDHAESLTPDRDADSVSQNAQEGDPRSIALKHKFVDQKDYVTYTAVFMLQVASSGEWSSLEISTLPREPTPHSDDQSDAFGSYEERVNWHCHRNLEHILSVCSIPLDETPLKTNHTPTTNAMKNTSTKRELESSAPAPRNRGVALTCGDFGDHRVSISGGYFAFMFMLEMYRRPEKRPSASDMCGRIKRTCKGHLEWVFNLDPDASSSANVWIDGQIINLSGSYTSVPNDNPSILPCHIIKATEYIMVFQDSADFEFVCKGLGSLCKEWFLRLNRTKNRRTPTWQHSQSSDVPFYRLGDHLWIWKALKGLEEVLDLVEFQRDKLAADIDSAVCDDFLKLRQHMHDLMAEKRERRQPMTAEKRESHIYFNSEDVRKENIKRFTVRNEVFNKRMLSVTRSANETRFLLHSRDTVLYYGGLWGFFGGQEDLIHEMLNIQAGHDDSLCDEVEWSNPLRYGLALLWSSWNYQLTGGNAPDQMVKRAKRVLLGSSCATGLFPGNLNEEKKGTIFNDEAHRDFYFHAGFEVPYILLKSLDPNGVEFLPRKKKEDYAALNSATVTTHQQVYRESRIPNDQSFQSRTGTQLVSVPLTLRKQNPYGTSLDVNIIVDVPDEWLFKDPDFLDFIPPDSLEDRIDIVKDAADVLGLVDGGKSVCEGMERLKTNDWKDPAGVRQIRSQYAAESLAIVLDIRKSNGNKQIDDKYSVLRVADGHFDSFTSHLLSKRLLDASKKRVVYIRIPTCEMNAICYLATPEHDRPSFASFVQRHCDIKTSFFHDDVVVETNSWVTEFHCRFFRAVDKKYWERSHAHRQTERGGGAAPARRYSRRLASKLCPPLGKGLVLVDDVFSLSMVGDWCDRHWTCHVLETSTASNDLFKRDWFRDNLEFTQRKVLELTLVNKLLIDFHQSTREILRRVEQDSHSSALGMSEELYSTMSFKNRKQELLDETFQVLCRVKDSITGVRTLIDDWKQRESSQGRERPRWTRSDEQKHGQVLRKQTNELAKHDREVNALLSHVDFLISLVNNEKTLSQARDVTRFTYATVFFLPVGLAVSVFSMSGPPDHTAILGMVITAIVALVVTVAFLWLVIRVPTQVYPRSQSIGSLMKDFLTRKANELAHVLGLQGISKPTNASRDSVDEADTDEDSISVSRYWSISRYMSDKIAALLTLRHRHASNENEADKQA</sequence>
<keyword evidence="2" id="KW-0472">Membrane</keyword>
<dbReference type="Pfam" id="PF01544">
    <property type="entry name" value="CorA"/>
    <property type="match status" value="1"/>
</dbReference>
<reference evidence="3 4" key="1">
    <citation type="submission" date="2016-12" db="EMBL/GenBank/DDBJ databases">
        <title>The genomes of Aspergillus section Nigri reveals drivers in fungal speciation.</title>
        <authorList>
            <consortium name="DOE Joint Genome Institute"/>
            <person name="Vesth T.C."/>
            <person name="Nybo J."/>
            <person name="Theobald S."/>
            <person name="Brandl J."/>
            <person name="Frisvad J.C."/>
            <person name="Nielsen K.F."/>
            <person name="Lyhne E.K."/>
            <person name="Kogle M.E."/>
            <person name="Kuo A."/>
            <person name="Riley R."/>
            <person name="Clum A."/>
            <person name="Nolan M."/>
            <person name="Lipzen A."/>
            <person name="Salamov A."/>
            <person name="Henrissat B."/>
            <person name="Wiebenga A."/>
            <person name="De Vries R.P."/>
            <person name="Grigoriev I.V."/>
            <person name="Mortensen U.H."/>
            <person name="Andersen M.R."/>
            <person name="Baker S.E."/>
        </authorList>
    </citation>
    <scope>NUCLEOTIDE SEQUENCE [LARGE SCALE GENOMIC DNA]</scope>
    <source>
        <strain evidence="3 4">CBS 121591</strain>
    </source>
</reference>
<feature type="transmembrane region" description="Helical" evidence="2">
    <location>
        <begin position="1338"/>
        <end position="1361"/>
    </location>
</feature>
<feature type="compositionally biased region" description="Pro residues" evidence="1">
    <location>
        <begin position="1"/>
        <end position="10"/>
    </location>
</feature>
<feature type="compositionally biased region" description="Basic and acidic residues" evidence="1">
    <location>
        <begin position="90"/>
        <end position="101"/>
    </location>
</feature>
<evidence type="ECO:0000256" key="1">
    <source>
        <dbReference type="SAM" id="MobiDB-lite"/>
    </source>
</evidence>
<dbReference type="VEuPathDB" id="FungiDB:BO82DRAFT_304496"/>
<dbReference type="GO" id="GO:0016020">
    <property type="term" value="C:membrane"/>
    <property type="evidence" value="ECO:0007669"/>
    <property type="project" value="InterPro"/>
</dbReference>
<feature type="compositionally biased region" description="Polar residues" evidence="1">
    <location>
        <begin position="392"/>
        <end position="404"/>
    </location>
</feature>
<evidence type="ECO:0000313" key="4">
    <source>
        <dbReference type="Proteomes" id="UP000248340"/>
    </source>
</evidence>
<gene>
    <name evidence="3" type="ORF">BO82DRAFT_304496</name>
</gene>
<evidence type="ECO:0000256" key="2">
    <source>
        <dbReference type="SAM" id="Phobius"/>
    </source>
</evidence>
<dbReference type="GeneID" id="37134922"/>
<feature type="region of interest" description="Disordered" evidence="1">
    <location>
        <begin position="70"/>
        <end position="101"/>
    </location>
</feature>
<dbReference type="STRING" id="1448315.A0A319CMV2"/>
<dbReference type="RefSeq" id="XP_025494597.1">
    <property type="nucleotide sequence ID" value="XM_025632181.1"/>
</dbReference>
<feature type="region of interest" description="Disordered" evidence="1">
    <location>
        <begin position="266"/>
        <end position="304"/>
    </location>
</feature>
<keyword evidence="4" id="KW-1185">Reference proteome</keyword>
<dbReference type="InterPro" id="IPR002523">
    <property type="entry name" value="MgTranspt_CorA/ZnTranspt_ZntB"/>
</dbReference>
<evidence type="ECO:0000313" key="3">
    <source>
        <dbReference type="EMBL" id="PYH84397.1"/>
    </source>
</evidence>
<feature type="region of interest" description="Disordered" evidence="1">
    <location>
        <begin position="1"/>
        <end position="20"/>
    </location>
</feature>
<dbReference type="OrthoDB" id="5361176at2759"/>
<dbReference type="Proteomes" id="UP000248340">
    <property type="component" value="Unassembled WGS sequence"/>
</dbReference>
<dbReference type="GO" id="GO:0046873">
    <property type="term" value="F:metal ion transmembrane transporter activity"/>
    <property type="evidence" value="ECO:0007669"/>
    <property type="project" value="InterPro"/>
</dbReference>
<protein>
    <submittedName>
        <fullName evidence="3">Uncharacterized protein</fullName>
    </submittedName>
</protein>
<organism evidence="3 4">
    <name type="scientific">Aspergillus uvarum CBS 121591</name>
    <dbReference type="NCBI Taxonomy" id="1448315"/>
    <lineage>
        <taxon>Eukaryota</taxon>
        <taxon>Fungi</taxon>
        <taxon>Dikarya</taxon>
        <taxon>Ascomycota</taxon>
        <taxon>Pezizomycotina</taxon>
        <taxon>Eurotiomycetes</taxon>
        <taxon>Eurotiomycetidae</taxon>
        <taxon>Eurotiales</taxon>
        <taxon>Aspergillaceae</taxon>
        <taxon>Aspergillus</taxon>
        <taxon>Aspergillus subgen. Circumdati</taxon>
    </lineage>
</organism>
<dbReference type="EMBL" id="KZ821684">
    <property type="protein sequence ID" value="PYH84397.1"/>
    <property type="molecule type" value="Genomic_DNA"/>
</dbReference>
<proteinExistence type="predicted"/>
<accession>A0A319CMV2</accession>
<name>A0A319CMV2_9EURO</name>
<feature type="compositionally biased region" description="Basic and acidic residues" evidence="1">
    <location>
        <begin position="274"/>
        <end position="293"/>
    </location>
</feature>
<feature type="transmembrane region" description="Helical" evidence="2">
    <location>
        <begin position="1311"/>
        <end position="1332"/>
    </location>
</feature>
<feature type="compositionally biased region" description="Basic and acidic residues" evidence="1">
    <location>
        <begin position="1244"/>
        <end position="1264"/>
    </location>
</feature>
<keyword evidence="2" id="KW-0812">Transmembrane</keyword>
<keyword evidence="2" id="KW-1133">Transmembrane helix</keyword>
<feature type="region of interest" description="Disordered" evidence="1">
    <location>
        <begin position="1244"/>
        <end position="1268"/>
    </location>
</feature>
<feature type="region of interest" description="Disordered" evidence="1">
    <location>
        <begin position="392"/>
        <end position="417"/>
    </location>
</feature>